<dbReference type="HOGENOM" id="CLU_059170_0_0_11"/>
<organism evidence="2 3">
    <name type="scientific">Pseudofrankia inefficax (strain DSM 45817 / CECT 9037 / DDB 130130 / EuI1c)</name>
    <name type="common">Frankia inefficax</name>
    <dbReference type="NCBI Taxonomy" id="298654"/>
    <lineage>
        <taxon>Bacteria</taxon>
        <taxon>Bacillati</taxon>
        <taxon>Actinomycetota</taxon>
        <taxon>Actinomycetes</taxon>
        <taxon>Frankiales</taxon>
        <taxon>Frankiaceae</taxon>
        <taxon>Pseudofrankia</taxon>
    </lineage>
</organism>
<proteinExistence type="predicted"/>
<feature type="compositionally biased region" description="Low complexity" evidence="1">
    <location>
        <begin position="52"/>
        <end position="68"/>
    </location>
</feature>
<dbReference type="EMBL" id="CP002299">
    <property type="protein sequence ID" value="ADP84607.1"/>
    <property type="molecule type" value="Genomic_DNA"/>
</dbReference>
<dbReference type="KEGG" id="fri:FraEuI1c_6637"/>
<protein>
    <submittedName>
        <fullName evidence="2">Uncharacterized protein</fullName>
    </submittedName>
</protein>
<dbReference type="InParanoid" id="E3JAY6"/>
<dbReference type="eggNOG" id="COG4995">
    <property type="taxonomic scope" value="Bacteria"/>
</dbReference>
<keyword evidence="3" id="KW-1185">Reference proteome</keyword>
<evidence type="ECO:0000256" key="1">
    <source>
        <dbReference type="SAM" id="MobiDB-lite"/>
    </source>
</evidence>
<dbReference type="OrthoDB" id="3676657at2"/>
<dbReference type="RefSeq" id="WP_013427718.1">
    <property type="nucleotide sequence ID" value="NC_014666.1"/>
</dbReference>
<name>E3JAY6_PSEI1</name>
<reference evidence="2 3" key="1">
    <citation type="submission" date="2010-10" db="EMBL/GenBank/DDBJ databases">
        <title>Complete sequence of Frankia sp. EuI1c.</title>
        <authorList>
            <consortium name="US DOE Joint Genome Institute"/>
            <person name="Lucas S."/>
            <person name="Copeland A."/>
            <person name="Lapidus A."/>
            <person name="Cheng J.-F."/>
            <person name="Bruce D."/>
            <person name="Goodwin L."/>
            <person name="Pitluck S."/>
            <person name="Chertkov O."/>
            <person name="Detter J.C."/>
            <person name="Han C."/>
            <person name="Tapia R."/>
            <person name="Land M."/>
            <person name="Hauser L."/>
            <person name="Jeffries C."/>
            <person name="Kyrpides N."/>
            <person name="Ivanova N."/>
            <person name="Mikhailova N."/>
            <person name="Beauchemin N."/>
            <person name="Sen A."/>
            <person name="Sur S.A."/>
            <person name="Gtari M."/>
            <person name="Wall L."/>
            <person name="Tisa L."/>
            <person name="Woyke T."/>
        </authorList>
    </citation>
    <scope>NUCLEOTIDE SEQUENCE [LARGE SCALE GENOMIC DNA]</scope>
    <source>
        <strain evidence="3">DSM 45817 / CECT 9037 / EuI1c</strain>
    </source>
</reference>
<dbReference type="AlphaFoldDB" id="E3JAY6"/>
<accession>E3JAY6</accession>
<dbReference type="Proteomes" id="UP000002484">
    <property type="component" value="Chromosome"/>
</dbReference>
<dbReference type="Pfam" id="PF13289">
    <property type="entry name" value="SIR2_2"/>
    <property type="match status" value="1"/>
</dbReference>
<gene>
    <name evidence="2" type="ordered locus">FraEuI1c_6637</name>
</gene>
<feature type="region of interest" description="Disordered" evidence="1">
    <location>
        <begin position="20"/>
        <end position="74"/>
    </location>
</feature>
<dbReference type="STRING" id="298654.FraEuI1c_6637"/>
<sequence length="315" mass="34367">MDDKDWSRLVDQLKNGACTPLLGAGAMPRDGRGERPVGPVHAAPPSLLDGLAATFGPATSGPGTAGPAPAGGAGERAAAVDSIHRREPAFVRQQLADEILAVPPPDFEVQTEPHALLARLPLPVYLTTNYDGFLAQALRRQGKNPRSAICPWNLNAEAVGSRAAEEGLLRFPNSREPVVYHLHGNASNPRSMVVTEEDHLDFLLGLAADRGNGRQLIPTQLRPSLTTRPLLFLGYDIHDWTFRFLFHGLLRTVAAMEPRRRAVLQLSPPGPEDDPERVAEAQRYLAGYFQRWNIAVFWGDLAEFCTALGDRLGWA</sequence>
<evidence type="ECO:0000313" key="3">
    <source>
        <dbReference type="Proteomes" id="UP000002484"/>
    </source>
</evidence>
<evidence type="ECO:0000313" key="2">
    <source>
        <dbReference type="EMBL" id="ADP84607.1"/>
    </source>
</evidence>